<evidence type="ECO:0000256" key="5">
    <source>
        <dbReference type="ARBA" id="ARBA00023235"/>
    </source>
</evidence>
<evidence type="ECO:0000313" key="7">
    <source>
        <dbReference type="EMBL" id="QBA64625.1"/>
    </source>
</evidence>
<dbReference type="PANTHER" id="PTHR10091">
    <property type="entry name" value="ALDOSE-1-EPIMERASE"/>
    <property type="match status" value="1"/>
</dbReference>
<evidence type="ECO:0000256" key="3">
    <source>
        <dbReference type="ARBA" id="ARBA00011245"/>
    </source>
</evidence>
<dbReference type="GO" id="GO:0004034">
    <property type="term" value="F:aldose 1-epimerase activity"/>
    <property type="evidence" value="ECO:0007669"/>
    <property type="project" value="TreeGrafter"/>
</dbReference>
<keyword evidence="4" id="KW-0106">Calcium</keyword>
<reference evidence="7 8" key="1">
    <citation type="submission" date="2019-01" db="EMBL/GenBank/DDBJ databases">
        <title>Muriicola soli sp. nov., isolated from soil.</title>
        <authorList>
            <person name="Kang H.J."/>
            <person name="Kim S.B."/>
        </authorList>
    </citation>
    <scope>NUCLEOTIDE SEQUENCE [LARGE SCALE GENOMIC DNA]</scope>
    <source>
        <strain evidence="7 8">MMS17-SY002</strain>
    </source>
</reference>
<dbReference type="InterPro" id="IPR047215">
    <property type="entry name" value="Galactose_mutarotase-like"/>
</dbReference>
<dbReference type="InterPro" id="IPR014718">
    <property type="entry name" value="GH-type_carb-bd"/>
</dbReference>
<keyword evidence="5" id="KW-0413">Isomerase</keyword>
<dbReference type="Pfam" id="PF01263">
    <property type="entry name" value="Aldose_epim"/>
    <property type="match status" value="1"/>
</dbReference>
<dbReference type="PANTHER" id="PTHR10091:SF0">
    <property type="entry name" value="GALACTOSE MUTAROTASE"/>
    <property type="match status" value="1"/>
</dbReference>
<dbReference type="KEGG" id="mur:EQY75_08845"/>
<proteinExistence type="inferred from homology"/>
<dbReference type="InterPro" id="IPR008183">
    <property type="entry name" value="Aldose_1/G6P_1-epimerase"/>
</dbReference>
<keyword evidence="6" id="KW-0119">Carbohydrate metabolism</keyword>
<organism evidence="7 8">
    <name type="scientific">Muriicola soli</name>
    <dbReference type="NCBI Taxonomy" id="2507538"/>
    <lineage>
        <taxon>Bacteria</taxon>
        <taxon>Pseudomonadati</taxon>
        <taxon>Bacteroidota</taxon>
        <taxon>Flavobacteriia</taxon>
        <taxon>Flavobacteriales</taxon>
        <taxon>Flavobacteriaceae</taxon>
        <taxon>Muriicola</taxon>
    </lineage>
</organism>
<dbReference type="GO" id="GO:0033499">
    <property type="term" value="P:galactose catabolic process via UDP-galactose, Leloir pathway"/>
    <property type="evidence" value="ECO:0007669"/>
    <property type="project" value="TreeGrafter"/>
</dbReference>
<dbReference type="OrthoDB" id="9779408at2"/>
<dbReference type="GO" id="GO:0005737">
    <property type="term" value="C:cytoplasm"/>
    <property type="evidence" value="ECO:0007669"/>
    <property type="project" value="TreeGrafter"/>
</dbReference>
<comment type="similarity">
    <text evidence="2">Belongs to the aldose epimerase family.</text>
</comment>
<evidence type="ECO:0000256" key="4">
    <source>
        <dbReference type="ARBA" id="ARBA00022837"/>
    </source>
</evidence>
<protein>
    <submittedName>
        <fullName evidence="7">Galactose mutarotase</fullName>
    </submittedName>
</protein>
<dbReference type="Gene3D" id="2.70.98.10">
    <property type="match status" value="1"/>
</dbReference>
<comment type="subunit">
    <text evidence="3">Monomer.</text>
</comment>
<dbReference type="EMBL" id="CP035544">
    <property type="protein sequence ID" value="QBA64625.1"/>
    <property type="molecule type" value="Genomic_DNA"/>
</dbReference>
<dbReference type="InterPro" id="IPR011013">
    <property type="entry name" value="Gal_mutarotase_sf_dom"/>
</dbReference>
<dbReference type="GO" id="GO:0030246">
    <property type="term" value="F:carbohydrate binding"/>
    <property type="evidence" value="ECO:0007669"/>
    <property type="project" value="InterPro"/>
</dbReference>
<gene>
    <name evidence="7" type="ORF">EQY75_08845</name>
</gene>
<accession>A0A411EA72</accession>
<comment type="cofactor">
    <cofactor evidence="1">
        <name>Ca(2+)</name>
        <dbReference type="ChEBI" id="CHEBI:29108"/>
    </cofactor>
</comment>
<dbReference type="Proteomes" id="UP000290889">
    <property type="component" value="Chromosome"/>
</dbReference>
<dbReference type="AlphaFoldDB" id="A0A411EA72"/>
<evidence type="ECO:0000256" key="1">
    <source>
        <dbReference type="ARBA" id="ARBA00001913"/>
    </source>
</evidence>
<sequence length="302" mass="33990">MKQVTIKNDFFELTTLDYGAIVQKLMFRDKQGKPVNCVVGFEDPEEYLEDVRFLGACIGRFAGRISGNHLRLGDKTYPINSEKGVHLHGGKKGLGRRTFNLSEVGKGKEPFVTYEYLSPHLEEGYPGNLKVKVTYQLIGNGLKITHKATTDQLTIVNLTNHSYFRLDQESCPDHLWLQLCCKKRLKTGSGLLPTGELVSVTDTEYDFQKARPLGKTRLDTPYVVDQESKPQVIAWSPVSGIRMQVETNQPAIVVFTPKDLPSICFETQNFPDAPNHTKFPSCLLQPGETYKNESVFSFDLVP</sequence>
<evidence type="ECO:0000256" key="2">
    <source>
        <dbReference type="ARBA" id="ARBA00006206"/>
    </source>
</evidence>
<dbReference type="CDD" id="cd09019">
    <property type="entry name" value="galactose_mutarotase_like"/>
    <property type="match status" value="1"/>
</dbReference>
<evidence type="ECO:0000313" key="8">
    <source>
        <dbReference type="Proteomes" id="UP000290889"/>
    </source>
</evidence>
<keyword evidence="8" id="KW-1185">Reference proteome</keyword>
<dbReference type="GO" id="GO:0006006">
    <property type="term" value="P:glucose metabolic process"/>
    <property type="evidence" value="ECO:0007669"/>
    <property type="project" value="TreeGrafter"/>
</dbReference>
<evidence type="ECO:0000256" key="6">
    <source>
        <dbReference type="ARBA" id="ARBA00023277"/>
    </source>
</evidence>
<dbReference type="RefSeq" id="WP_129605082.1">
    <property type="nucleotide sequence ID" value="NZ_CP035544.1"/>
</dbReference>
<dbReference type="SUPFAM" id="SSF74650">
    <property type="entry name" value="Galactose mutarotase-like"/>
    <property type="match status" value="1"/>
</dbReference>
<name>A0A411EA72_9FLAO</name>